<evidence type="ECO:0000313" key="1">
    <source>
        <dbReference type="EMBL" id="CAK5021033.1"/>
    </source>
</evidence>
<name>A0ACB0XWP8_MELEN</name>
<dbReference type="EMBL" id="CAVMJV010000003">
    <property type="protein sequence ID" value="CAK5021033.1"/>
    <property type="molecule type" value="Genomic_DNA"/>
</dbReference>
<keyword evidence="2" id="KW-1185">Reference proteome</keyword>
<protein>
    <submittedName>
        <fullName evidence="1">Uncharacterized protein</fullName>
    </submittedName>
</protein>
<organism evidence="1 2">
    <name type="scientific">Meloidogyne enterolobii</name>
    <name type="common">Root-knot nematode worm</name>
    <name type="synonym">Meloidogyne mayaguensis</name>
    <dbReference type="NCBI Taxonomy" id="390850"/>
    <lineage>
        <taxon>Eukaryota</taxon>
        <taxon>Metazoa</taxon>
        <taxon>Ecdysozoa</taxon>
        <taxon>Nematoda</taxon>
        <taxon>Chromadorea</taxon>
        <taxon>Rhabditida</taxon>
        <taxon>Tylenchina</taxon>
        <taxon>Tylenchomorpha</taxon>
        <taxon>Tylenchoidea</taxon>
        <taxon>Meloidogynidae</taxon>
        <taxon>Meloidogyninae</taxon>
        <taxon>Meloidogyne</taxon>
    </lineage>
</organism>
<evidence type="ECO:0000313" key="2">
    <source>
        <dbReference type="Proteomes" id="UP001497535"/>
    </source>
</evidence>
<reference evidence="1" key="1">
    <citation type="submission" date="2023-11" db="EMBL/GenBank/DDBJ databases">
        <authorList>
            <person name="Poullet M."/>
        </authorList>
    </citation>
    <scope>NUCLEOTIDE SEQUENCE</scope>
    <source>
        <strain evidence="1">E1834</strain>
    </source>
</reference>
<accession>A0ACB0XWP8</accession>
<sequence>MQGVSNPGRIMQKSRKSDVLSMSVSPSFLHHPPIFSFLASKPLLRIWSNNLISNDILLNHPISF</sequence>
<gene>
    <name evidence="1" type="ORF">MENTE1834_LOCUS4608</name>
</gene>
<dbReference type="Proteomes" id="UP001497535">
    <property type="component" value="Unassembled WGS sequence"/>
</dbReference>
<proteinExistence type="predicted"/>
<comment type="caution">
    <text evidence="1">The sequence shown here is derived from an EMBL/GenBank/DDBJ whole genome shotgun (WGS) entry which is preliminary data.</text>
</comment>